<dbReference type="Proteomes" id="UP001177021">
    <property type="component" value="Unassembled WGS sequence"/>
</dbReference>
<accession>A0ACB0L7H9</accession>
<reference evidence="1" key="1">
    <citation type="submission" date="2023-10" db="EMBL/GenBank/DDBJ databases">
        <authorList>
            <person name="Rodriguez Cubillos JULIANA M."/>
            <person name="De Vega J."/>
        </authorList>
    </citation>
    <scope>NUCLEOTIDE SEQUENCE</scope>
</reference>
<proteinExistence type="predicted"/>
<comment type="caution">
    <text evidence="1">The sequence shown here is derived from an EMBL/GenBank/DDBJ whole genome shotgun (WGS) entry which is preliminary data.</text>
</comment>
<protein>
    <submittedName>
        <fullName evidence="1">Uncharacterized protein</fullName>
    </submittedName>
</protein>
<evidence type="ECO:0000313" key="2">
    <source>
        <dbReference type="Proteomes" id="UP001177021"/>
    </source>
</evidence>
<dbReference type="EMBL" id="CASHSV030000409">
    <property type="protein sequence ID" value="CAJ2664527.1"/>
    <property type="molecule type" value="Genomic_DNA"/>
</dbReference>
<gene>
    <name evidence="1" type="ORF">MILVUS5_LOCUS29716</name>
</gene>
<evidence type="ECO:0000313" key="1">
    <source>
        <dbReference type="EMBL" id="CAJ2664527.1"/>
    </source>
</evidence>
<organism evidence="1 2">
    <name type="scientific">Trifolium pratense</name>
    <name type="common">Red clover</name>
    <dbReference type="NCBI Taxonomy" id="57577"/>
    <lineage>
        <taxon>Eukaryota</taxon>
        <taxon>Viridiplantae</taxon>
        <taxon>Streptophyta</taxon>
        <taxon>Embryophyta</taxon>
        <taxon>Tracheophyta</taxon>
        <taxon>Spermatophyta</taxon>
        <taxon>Magnoliopsida</taxon>
        <taxon>eudicotyledons</taxon>
        <taxon>Gunneridae</taxon>
        <taxon>Pentapetalae</taxon>
        <taxon>rosids</taxon>
        <taxon>fabids</taxon>
        <taxon>Fabales</taxon>
        <taxon>Fabaceae</taxon>
        <taxon>Papilionoideae</taxon>
        <taxon>50 kb inversion clade</taxon>
        <taxon>NPAAA clade</taxon>
        <taxon>Hologalegina</taxon>
        <taxon>IRL clade</taxon>
        <taxon>Trifolieae</taxon>
        <taxon>Trifolium</taxon>
    </lineage>
</organism>
<keyword evidence="2" id="KW-1185">Reference proteome</keyword>
<sequence>MSPLDRGSGVTPDSNNFIEPAFTSDRPIFYLQTHCPQDNFSFPDIYQIGGMQQYANSFSYKIAGFTVEKDIICARGVNLWWYSASEINHQLYLQEINTIVSAFDFLNSNENGFNVTVWYKSNYKGVNDFGPTELLRFPRSVNLISNAYLQFLLGPGTKMLFEFVKEMPKSETPIRIEIASLLGGLFYTWVILQLFPVVLTSLVYEKQHKLRIMMKMHGLGDGPYWTITYGYFLVLSVIYMLCFVIFGSVLGLKFFTLNDYSIQFVFYFIYINLQVSLAFLLASFFSNVKTATVTAYIGVFGTGLLSGFLFQFFIEDSSFPRGWIIFMELYPGFALYRVLYEFAQSATSGSNSGTNGMRWQDLSDNTNGMKEVLIIMFAEWIVVLFVAYYIDQVFSTGSGKTPLFFLKGFQKKPLSSFKKLSIQRQGSNVLAQMEKPDVIQEKEKVEQLLLEPTIDHAIVCDDLKKFYPGRDGNPGKFAVKELFLAVPRGECFGMLGPNGAGKTSFISMMIGLTKPTSGAAYVQGLDIRTHMDGIYSNMGVCPQHNLLWENLTGREHLLFYGRLKNLKGSVLTQAIEKSLKSLNLFHGGIADKQAGKYSGGMKRRLSVAISLIGDPKVVYMDEPSTGLDPASRKCLWNVIKLAKQDRAIILTSILSLLHGFCSTIFCFYIYRLISLGFMLSAHSMEEAEALCDRLGIFVNGSLQCIGNPKELKGRYGGTYVFTMTTSLDHEKDVEEMVQQLTPNANKIYQLSGTQKFELPKEEVKIANVFQAVEVAKRNFTVFAWGLADTRLEDVFIKVAREAQAFDTLS</sequence>
<name>A0ACB0L7H9_TRIPR</name>